<dbReference type="OrthoDB" id="10264957at2759"/>
<dbReference type="Proteomes" id="UP001140094">
    <property type="component" value="Unassembled WGS sequence"/>
</dbReference>
<evidence type="ECO:0000313" key="2">
    <source>
        <dbReference type="EMBL" id="KAJ2795320.1"/>
    </source>
</evidence>
<accession>A0A9W8HWX6</accession>
<comment type="caution">
    <text evidence="2">The sequence shown here is derived from an EMBL/GenBank/DDBJ whole genome shotgun (WGS) entry which is preliminary data.</text>
</comment>
<feature type="compositionally biased region" description="Low complexity" evidence="1">
    <location>
        <begin position="26"/>
        <end position="37"/>
    </location>
</feature>
<feature type="compositionally biased region" description="Basic and acidic residues" evidence="1">
    <location>
        <begin position="90"/>
        <end position="103"/>
    </location>
</feature>
<proteinExistence type="predicted"/>
<evidence type="ECO:0000313" key="3">
    <source>
        <dbReference type="Proteomes" id="UP001140094"/>
    </source>
</evidence>
<feature type="compositionally biased region" description="Low complexity" evidence="1">
    <location>
        <begin position="61"/>
        <end position="74"/>
    </location>
</feature>
<protein>
    <submittedName>
        <fullName evidence="2">Uncharacterized protein</fullName>
    </submittedName>
</protein>
<evidence type="ECO:0000256" key="1">
    <source>
        <dbReference type="SAM" id="MobiDB-lite"/>
    </source>
</evidence>
<sequence>MGAATNLDSAGDTAAAAQISCEKDTQPLTSPPQQQQQKPHENMQDACETSADPREYGAVQSAPASDAVSSSSSKPPDDRENPNTIMNSCADRHRGGEFARISEEDPIVDPARTRSYCPAPIGRRRSNLHGSKLGSNELIAWPSPLLAGRGFCSGAPPSPAPTTAIHSPASSPCSDDSGFSLFTSNKFC</sequence>
<feature type="region of interest" description="Disordered" evidence="1">
    <location>
        <begin position="1"/>
        <end position="104"/>
    </location>
</feature>
<dbReference type="AlphaFoldDB" id="A0A9W8HWX6"/>
<gene>
    <name evidence="2" type="ORF">H4R20_005923</name>
</gene>
<reference evidence="2" key="1">
    <citation type="submission" date="2022-07" db="EMBL/GenBank/DDBJ databases">
        <title>Phylogenomic reconstructions and comparative analyses of Kickxellomycotina fungi.</title>
        <authorList>
            <person name="Reynolds N.K."/>
            <person name="Stajich J.E."/>
            <person name="Barry K."/>
            <person name="Grigoriev I.V."/>
            <person name="Crous P."/>
            <person name="Smith M.E."/>
        </authorList>
    </citation>
    <scope>NUCLEOTIDE SEQUENCE</scope>
    <source>
        <strain evidence="2">NRRL 1565</strain>
    </source>
</reference>
<dbReference type="EMBL" id="JANBUO010002230">
    <property type="protein sequence ID" value="KAJ2795320.1"/>
    <property type="molecule type" value="Genomic_DNA"/>
</dbReference>
<feature type="region of interest" description="Disordered" evidence="1">
    <location>
        <begin position="110"/>
        <end position="129"/>
    </location>
</feature>
<keyword evidence="3" id="KW-1185">Reference proteome</keyword>
<name>A0A9W8HWX6_9FUNG</name>
<organism evidence="2 3">
    <name type="scientific">Coemansia guatemalensis</name>
    <dbReference type="NCBI Taxonomy" id="2761395"/>
    <lineage>
        <taxon>Eukaryota</taxon>
        <taxon>Fungi</taxon>
        <taxon>Fungi incertae sedis</taxon>
        <taxon>Zoopagomycota</taxon>
        <taxon>Kickxellomycotina</taxon>
        <taxon>Kickxellomycetes</taxon>
        <taxon>Kickxellales</taxon>
        <taxon>Kickxellaceae</taxon>
        <taxon>Coemansia</taxon>
    </lineage>
</organism>